<accession>A0ABD1WW58</accession>
<sequence length="116" mass="13215">MAWPMMAEQPLNAKMIVEEIGIGLRIETSDGSMNGFVKWKKLKKLVKELIEGEMGKELGRRILYSSMFSFKALKTANKLSMNYLWKWVESLSGAIDEGFIFFRKASFEAVVPQSAE</sequence>
<evidence type="ECO:0000256" key="1">
    <source>
        <dbReference type="ARBA" id="ARBA00022676"/>
    </source>
</evidence>
<dbReference type="EMBL" id="JBFOLJ010000002">
    <property type="protein sequence ID" value="KAL2552903.1"/>
    <property type="molecule type" value="Genomic_DNA"/>
</dbReference>
<keyword evidence="1" id="KW-0808">Transferase</keyword>
<dbReference type="Proteomes" id="UP001604277">
    <property type="component" value="Unassembled WGS sequence"/>
</dbReference>
<keyword evidence="3" id="KW-1185">Reference proteome</keyword>
<dbReference type="AlphaFoldDB" id="A0ABD1WW58"/>
<dbReference type="PANTHER" id="PTHR48046:SF1">
    <property type="entry name" value="GLYCOSYLTRANSFERASE-RELATED"/>
    <property type="match status" value="1"/>
</dbReference>
<name>A0ABD1WW58_9LAMI</name>
<evidence type="ECO:0000313" key="2">
    <source>
        <dbReference type="EMBL" id="KAL2552903.1"/>
    </source>
</evidence>
<organism evidence="2 3">
    <name type="scientific">Forsythia ovata</name>
    <dbReference type="NCBI Taxonomy" id="205694"/>
    <lineage>
        <taxon>Eukaryota</taxon>
        <taxon>Viridiplantae</taxon>
        <taxon>Streptophyta</taxon>
        <taxon>Embryophyta</taxon>
        <taxon>Tracheophyta</taxon>
        <taxon>Spermatophyta</taxon>
        <taxon>Magnoliopsida</taxon>
        <taxon>eudicotyledons</taxon>
        <taxon>Gunneridae</taxon>
        <taxon>Pentapetalae</taxon>
        <taxon>asterids</taxon>
        <taxon>lamiids</taxon>
        <taxon>Lamiales</taxon>
        <taxon>Oleaceae</taxon>
        <taxon>Forsythieae</taxon>
        <taxon>Forsythia</taxon>
    </lineage>
</organism>
<evidence type="ECO:0000313" key="3">
    <source>
        <dbReference type="Proteomes" id="UP001604277"/>
    </source>
</evidence>
<comment type="caution">
    <text evidence="2">The sequence shown here is derived from an EMBL/GenBank/DDBJ whole genome shotgun (WGS) entry which is preliminary data.</text>
</comment>
<dbReference type="GO" id="GO:0016757">
    <property type="term" value="F:glycosyltransferase activity"/>
    <property type="evidence" value="ECO:0007669"/>
    <property type="project" value="UniProtKB-KW"/>
</dbReference>
<proteinExistence type="predicted"/>
<keyword evidence="1" id="KW-0328">Glycosyltransferase</keyword>
<dbReference type="SUPFAM" id="SSF53756">
    <property type="entry name" value="UDP-Glycosyltransferase/glycogen phosphorylase"/>
    <property type="match status" value="1"/>
</dbReference>
<dbReference type="PANTHER" id="PTHR48046">
    <property type="entry name" value="UDP-GLYCOSYLTRANSFERASE 72E1"/>
    <property type="match status" value="1"/>
</dbReference>
<protein>
    <submittedName>
        <fullName evidence="2">UDP-glycosyltransferase 90A1-like</fullName>
    </submittedName>
</protein>
<dbReference type="Gene3D" id="3.40.50.2000">
    <property type="entry name" value="Glycogen Phosphorylase B"/>
    <property type="match status" value="1"/>
</dbReference>
<gene>
    <name evidence="2" type="ORF">Fot_06522</name>
</gene>
<reference evidence="3" key="1">
    <citation type="submission" date="2024-07" db="EMBL/GenBank/DDBJ databases">
        <title>Two chromosome-level genome assemblies of Korean endemic species Abeliophyllum distichum and Forsythia ovata (Oleaceae).</title>
        <authorList>
            <person name="Jang H."/>
        </authorList>
    </citation>
    <scope>NUCLEOTIDE SEQUENCE [LARGE SCALE GENOMIC DNA]</scope>
</reference>